<dbReference type="GO" id="GO:0006304">
    <property type="term" value="P:DNA modification"/>
    <property type="evidence" value="ECO:0007669"/>
    <property type="project" value="InterPro"/>
</dbReference>
<sequence>MISGNLFTRDYLLEGIARSEPWMAFADSDLAAVKTRLLKLAAKLQAINKPNEAQTEKIFIYPVLELLGWSDVEVQQTLSPKGRKHVPDALLFGDSDARNRAVGEKDQWKRYQHGLAITEAKRWCRALDRTDKRDAHEDGVPSTQMLQYLDRVNIVTAGKVRLGILTNGEKWRLYFQGALSVSEDYFEVDLAKALELPGHELDLIERTDEKLTPAHALKLFILLFRKQAFLPIDGPRTFHDLARDEGKIWEAKVTRDLSRLVFRDLYPHLVAALHRNDPAKPAQIDARYLEEIRQSALVLLYRLLFVVYAEDRDLLPDNQEPYKTYSLTTMRGDIADRVASLQPFSPALATYWPKLRAVFKAIAEGDDTLGIPPYNGGLFAKDSAPILARVDLPDAVIAELIHKLSHREDEEGKPRYINYRDLTVQQLGTIYERTLEYGLSYDKDSDTVLVDADDTARHESGSYYTPDSLVSLIIDKAVGPFVEERVQAFRDEAAKLAKDKRPIEARLALLQGFDPALGILELRICDPSMGSGHFLVNLVDWLADKALAAIAEAELIVDWSDKPYRSPVLASIEQTRTDIIRQATVHKWPFVIEHLDDRHIVRRTILKRCIYGVDKNPMAVELAKVALWLHTFTVGAPLSFLDHHLRCGNSLFGFWVREAMDRLTKWGGQLLINEPMQKAMAQALAMQKLERVNDIDIAEVHQSKTLFDGIEQETRPLNSFIKILYALDWLKLDKEDQSSVRAWLDGQYGDPFEIARGRFTLGPADAGDGHPHPKDVLDQLSDGARALAQRFAVVFGRARALVHSEKFQNWQVAFPGVWTQWESAQLQGGFHAVVGNPPYVRQELIKPYKNALEKRFATYAGQADLYVYFYEQGVRLLRPGGRLSYVVTNKWMKTDYAEKLRELFANQTWVEFVADFGHAKKFFPDADVFPSVLVVRKPDTATPPELAEVCAMPRDDVPDKGLDVAVANPAYSFKLPRTHFSRENWVLDRPEGVALFNKIKAHGTPLKAIVGADPLYGIKTGLNEAFIIDNTARERLVHEQPETAAIIRPYLRGQDISRWSCPDTDLFIILMKSSSDYSWPWADAPDASIAEKKFKETYPGLHRHFKTFEETKDTKTGDAKGLRHREDQGRFWWELRPCAYYAAFEQPKILYVDIAWAPSFLVDTRARFTNNTCYLLPTDAPDVVASLNSPIGWWYAWRKAQHGKDEALRFFTSFVETFPVAQLKSAAESQVSGLVARVSENMEQCLAADRIMTDWLRLEFDLKKLKKALLQPSLLSEARFVELVRSALPKKYKFTAATLDTLKREYASTVEPARKARSQVLSLEQKISDFVNEAYGLTPDEVELMWRTAPPRMPFTPAGLQSQEVAVDEEEEDAEE</sequence>
<evidence type="ECO:0000256" key="5">
    <source>
        <dbReference type="ARBA" id="ARBA00047942"/>
    </source>
</evidence>
<protein>
    <recommendedName>
        <fullName evidence="1">site-specific DNA-methyltransferase (adenine-specific)</fullName>
        <ecNumber evidence="1">2.1.1.72</ecNumber>
    </recommendedName>
</protein>
<dbReference type="GO" id="GO:0009007">
    <property type="term" value="F:site-specific DNA-methyltransferase (adenine-specific) activity"/>
    <property type="evidence" value="ECO:0007669"/>
    <property type="project" value="UniProtKB-EC"/>
</dbReference>
<evidence type="ECO:0000259" key="7">
    <source>
        <dbReference type="Pfam" id="PF07669"/>
    </source>
</evidence>
<dbReference type="InterPro" id="IPR002052">
    <property type="entry name" value="DNA_methylase_N6_adenine_CS"/>
</dbReference>
<dbReference type="STRING" id="121290.APY04_2767"/>
<gene>
    <name evidence="8" type="ORF">APY04_2767</name>
</gene>
<dbReference type="Gene3D" id="3.40.50.150">
    <property type="entry name" value="Vaccinia Virus protein VP39"/>
    <property type="match status" value="2"/>
</dbReference>
<accession>A0A109BBE2</accession>
<dbReference type="Pfam" id="PF07669">
    <property type="entry name" value="Eco57I"/>
    <property type="match status" value="1"/>
</dbReference>
<dbReference type="InterPro" id="IPR029063">
    <property type="entry name" value="SAM-dependent_MTases_sf"/>
</dbReference>
<reference evidence="8 9" key="1">
    <citation type="submission" date="2015-10" db="EMBL/GenBank/DDBJ databases">
        <title>Transcriptomic analysis of a linuron degrading triple-species bacterial consortium.</title>
        <authorList>
            <person name="Albers P."/>
        </authorList>
    </citation>
    <scope>NUCLEOTIDE SEQUENCE [LARGE SCALE GENOMIC DNA]</scope>
    <source>
        <strain evidence="8 9">WDL6</strain>
    </source>
</reference>
<proteinExistence type="predicted"/>
<feature type="compositionally biased region" description="Acidic residues" evidence="6">
    <location>
        <begin position="1366"/>
        <end position="1376"/>
    </location>
</feature>
<dbReference type="PANTHER" id="PTHR33841:SF1">
    <property type="entry name" value="DNA METHYLTRANSFERASE A"/>
    <property type="match status" value="1"/>
</dbReference>
<dbReference type="PANTHER" id="PTHR33841">
    <property type="entry name" value="DNA METHYLTRANSFERASE YEEA-RELATED"/>
    <property type="match status" value="1"/>
</dbReference>
<name>A0A109BBE2_HYPSL</name>
<keyword evidence="9" id="KW-1185">Reference proteome</keyword>
<dbReference type="OrthoDB" id="9806213at2"/>
<comment type="caution">
    <text evidence="8">The sequence shown here is derived from an EMBL/GenBank/DDBJ whole genome shotgun (WGS) entry which is preliminary data.</text>
</comment>
<dbReference type="GO" id="GO:0032259">
    <property type="term" value="P:methylation"/>
    <property type="evidence" value="ECO:0007669"/>
    <property type="project" value="UniProtKB-KW"/>
</dbReference>
<dbReference type="InterPro" id="IPR011639">
    <property type="entry name" value="MethylTrfase_TaqI-like_dom"/>
</dbReference>
<keyword evidence="4" id="KW-0949">S-adenosyl-L-methionine</keyword>
<evidence type="ECO:0000256" key="1">
    <source>
        <dbReference type="ARBA" id="ARBA00011900"/>
    </source>
</evidence>
<dbReference type="PROSITE" id="PS00092">
    <property type="entry name" value="N6_MTASE"/>
    <property type="match status" value="1"/>
</dbReference>
<evidence type="ECO:0000256" key="6">
    <source>
        <dbReference type="SAM" id="MobiDB-lite"/>
    </source>
</evidence>
<dbReference type="RefSeq" id="WP_068463432.1">
    <property type="nucleotide sequence ID" value="NZ_LMTR01000078.1"/>
</dbReference>
<dbReference type="PRINTS" id="PR00507">
    <property type="entry name" value="N12N6MTFRASE"/>
</dbReference>
<dbReference type="PATRIC" id="fig|121290.4.peg.56"/>
<evidence type="ECO:0000256" key="3">
    <source>
        <dbReference type="ARBA" id="ARBA00022679"/>
    </source>
</evidence>
<dbReference type="SUPFAM" id="SSF53335">
    <property type="entry name" value="S-adenosyl-L-methionine-dependent methyltransferases"/>
    <property type="match status" value="1"/>
</dbReference>
<dbReference type="EC" id="2.1.1.72" evidence="1"/>
<evidence type="ECO:0000256" key="2">
    <source>
        <dbReference type="ARBA" id="ARBA00022603"/>
    </source>
</evidence>
<dbReference type="Proteomes" id="UP000059074">
    <property type="component" value="Unassembled WGS sequence"/>
</dbReference>
<evidence type="ECO:0000313" key="9">
    <source>
        <dbReference type="Proteomes" id="UP000059074"/>
    </source>
</evidence>
<organism evidence="8 9">
    <name type="scientific">Hyphomicrobium sulfonivorans</name>
    <dbReference type="NCBI Taxonomy" id="121290"/>
    <lineage>
        <taxon>Bacteria</taxon>
        <taxon>Pseudomonadati</taxon>
        <taxon>Pseudomonadota</taxon>
        <taxon>Alphaproteobacteria</taxon>
        <taxon>Hyphomicrobiales</taxon>
        <taxon>Hyphomicrobiaceae</taxon>
        <taxon>Hyphomicrobium</taxon>
    </lineage>
</organism>
<keyword evidence="2" id="KW-0489">Methyltransferase</keyword>
<feature type="region of interest" description="Disordered" evidence="6">
    <location>
        <begin position="1355"/>
        <end position="1376"/>
    </location>
</feature>
<feature type="domain" description="Type II methyltransferase M.TaqI-like" evidence="7">
    <location>
        <begin position="609"/>
        <end position="922"/>
    </location>
</feature>
<dbReference type="GO" id="GO:0003676">
    <property type="term" value="F:nucleic acid binding"/>
    <property type="evidence" value="ECO:0007669"/>
    <property type="project" value="InterPro"/>
</dbReference>
<evidence type="ECO:0000313" key="8">
    <source>
        <dbReference type="EMBL" id="KWT65529.1"/>
    </source>
</evidence>
<comment type="catalytic activity">
    <reaction evidence="5">
        <text>a 2'-deoxyadenosine in DNA + S-adenosyl-L-methionine = an N(6)-methyl-2'-deoxyadenosine in DNA + S-adenosyl-L-homocysteine + H(+)</text>
        <dbReference type="Rhea" id="RHEA:15197"/>
        <dbReference type="Rhea" id="RHEA-COMP:12418"/>
        <dbReference type="Rhea" id="RHEA-COMP:12419"/>
        <dbReference type="ChEBI" id="CHEBI:15378"/>
        <dbReference type="ChEBI" id="CHEBI:57856"/>
        <dbReference type="ChEBI" id="CHEBI:59789"/>
        <dbReference type="ChEBI" id="CHEBI:90615"/>
        <dbReference type="ChEBI" id="CHEBI:90616"/>
        <dbReference type="EC" id="2.1.1.72"/>
    </reaction>
</comment>
<dbReference type="InterPro" id="IPR050953">
    <property type="entry name" value="N4_N6_ade-DNA_methylase"/>
</dbReference>
<evidence type="ECO:0000256" key="4">
    <source>
        <dbReference type="ARBA" id="ARBA00022691"/>
    </source>
</evidence>
<keyword evidence="3" id="KW-0808">Transferase</keyword>
<dbReference type="EMBL" id="LMTR01000078">
    <property type="protein sequence ID" value="KWT65529.1"/>
    <property type="molecule type" value="Genomic_DNA"/>
</dbReference>